<dbReference type="SUPFAM" id="SSF56672">
    <property type="entry name" value="DNA/RNA polymerases"/>
    <property type="match status" value="1"/>
</dbReference>
<comment type="caution">
    <text evidence="1">The sequence shown here is derived from an EMBL/GenBank/DDBJ whole genome shotgun (WGS) entry which is preliminary data.</text>
</comment>
<dbReference type="InterPro" id="IPR043502">
    <property type="entry name" value="DNA/RNA_pol_sf"/>
</dbReference>
<gene>
    <name evidence="1" type="ORF">PROFUN_12331</name>
</gene>
<dbReference type="OrthoDB" id="425619at2759"/>
<evidence type="ECO:0000313" key="1">
    <source>
        <dbReference type="EMBL" id="PRP80569.1"/>
    </source>
</evidence>
<organism evidence="1 2">
    <name type="scientific">Planoprotostelium fungivorum</name>
    <dbReference type="NCBI Taxonomy" id="1890364"/>
    <lineage>
        <taxon>Eukaryota</taxon>
        <taxon>Amoebozoa</taxon>
        <taxon>Evosea</taxon>
        <taxon>Variosea</taxon>
        <taxon>Cavosteliida</taxon>
        <taxon>Cavosteliaceae</taxon>
        <taxon>Planoprotostelium</taxon>
    </lineage>
</organism>
<dbReference type="STRING" id="1890364.A0A2P6N9F6"/>
<dbReference type="Proteomes" id="UP000241769">
    <property type="component" value="Unassembled WGS sequence"/>
</dbReference>
<dbReference type="InParanoid" id="A0A2P6N9F6"/>
<proteinExistence type="predicted"/>
<evidence type="ECO:0000313" key="2">
    <source>
        <dbReference type="Proteomes" id="UP000241769"/>
    </source>
</evidence>
<sequence length="213" mass="24497">MHLPFASLLHIASTERANAYKCFAEDYQTEHRRQAFRFCNFYCGFIQNYSSIVTPMTNMTRKDVEWKWTPLLQKSFEDLKEAFVTADAFYPSDTKTVYIRHEGADATDEEGSEDHDDDYVFKGKTDLQLSEGDEVDTAIMIVQLKKAMMKETGEVDVDSLSQCQTLAACCLSMYPVVGVLTDTENWAFYWMGLQNILNYHCGVWSPHKNQTVQ</sequence>
<keyword evidence="2" id="KW-1185">Reference proteome</keyword>
<dbReference type="EMBL" id="MDYQ01000144">
    <property type="protein sequence ID" value="PRP80569.1"/>
    <property type="molecule type" value="Genomic_DNA"/>
</dbReference>
<dbReference type="InterPro" id="IPR043128">
    <property type="entry name" value="Rev_trsase/Diguanyl_cyclase"/>
</dbReference>
<dbReference type="AlphaFoldDB" id="A0A2P6N9F6"/>
<reference evidence="1 2" key="1">
    <citation type="journal article" date="2018" name="Genome Biol. Evol.">
        <title>Multiple Roots of Fruiting Body Formation in Amoebozoa.</title>
        <authorList>
            <person name="Hillmann F."/>
            <person name="Forbes G."/>
            <person name="Novohradska S."/>
            <person name="Ferling I."/>
            <person name="Riege K."/>
            <person name="Groth M."/>
            <person name="Westermann M."/>
            <person name="Marz M."/>
            <person name="Spaller T."/>
            <person name="Winckler T."/>
            <person name="Schaap P."/>
            <person name="Glockner G."/>
        </authorList>
    </citation>
    <scope>NUCLEOTIDE SEQUENCE [LARGE SCALE GENOMIC DNA]</scope>
    <source>
        <strain evidence="1 2">Jena</strain>
    </source>
</reference>
<name>A0A2P6N9F6_9EUKA</name>
<dbReference type="Gene3D" id="3.30.70.270">
    <property type="match status" value="1"/>
</dbReference>
<protein>
    <submittedName>
        <fullName evidence="1">Uncharacterized protein</fullName>
    </submittedName>
</protein>
<accession>A0A2P6N9F6</accession>